<dbReference type="EMBL" id="NXIB02000035">
    <property type="protein sequence ID" value="PHX55960.1"/>
    <property type="molecule type" value="Genomic_DNA"/>
</dbReference>
<dbReference type="SMART" id="SM00729">
    <property type="entry name" value="Elp3"/>
    <property type="match status" value="1"/>
</dbReference>
<dbReference type="SFLD" id="SFLDG01065">
    <property type="entry name" value="anaerobic_coproporphyrinogen-I"/>
    <property type="match status" value="1"/>
</dbReference>
<feature type="binding site" evidence="16">
    <location>
        <position position="117"/>
    </location>
    <ligand>
        <name>S-adenosyl-L-methionine</name>
        <dbReference type="ChEBI" id="CHEBI:59789"/>
        <label>1</label>
    </ligand>
</feature>
<dbReference type="Gene3D" id="1.10.10.920">
    <property type="match status" value="1"/>
</dbReference>
<evidence type="ECO:0000256" key="6">
    <source>
        <dbReference type="ARBA" id="ARBA00022490"/>
    </source>
</evidence>
<evidence type="ECO:0000256" key="11">
    <source>
        <dbReference type="ARBA" id="ARBA00023014"/>
    </source>
</evidence>
<keyword evidence="6 15" id="KW-0963">Cytoplasm</keyword>
<organism evidence="19 20">
    <name type="scientific">Tychonema bourrellyi FEM_GT703</name>
    <dbReference type="NCBI Taxonomy" id="2040638"/>
    <lineage>
        <taxon>Bacteria</taxon>
        <taxon>Bacillati</taxon>
        <taxon>Cyanobacteriota</taxon>
        <taxon>Cyanophyceae</taxon>
        <taxon>Oscillatoriophycideae</taxon>
        <taxon>Oscillatoriales</taxon>
        <taxon>Microcoleaceae</taxon>
        <taxon>Tychonema</taxon>
    </lineage>
</organism>
<keyword evidence="10 15" id="KW-0408">Iron</keyword>
<evidence type="ECO:0000256" key="3">
    <source>
        <dbReference type="ARBA" id="ARBA00005493"/>
    </source>
</evidence>
<dbReference type="FunFam" id="3.80.30.20:FF:000012">
    <property type="entry name" value="Coproporphyrinogen-III oxidase"/>
    <property type="match status" value="1"/>
</dbReference>
<dbReference type="Gene3D" id="3.80.30.20">
    <property type="entry name" value="tm_1862 like domain"/>
    <property type="match status" value="1"/>
</dbReference>
<dbReference type="AlphaFoldDB" id="A0A2G4F2H8"/>
<dbReference type="GO" id="GO:0051989">
    <property type="term" value="F:coproporphyrinogen dehydrogenase activity"/>
    <property type="evidence" value="ECO:0007669"/>
    <property type="project" value="UniProtKB-EC"/>
</dbReference>
<evidence type="ECO:0000256" key="10">
    <source>
        <dbReference type="ARBA" id="ARBA00023004"/>
    </source>
</evidence>
<accession>A0A2G4F2H8</accession>
<dbReference type="SFLD" id="SFLDS00029">
    <property type="entry name" value="Radical_SAM"/>
    <property type="match status" value="1"/>
</dbReference>
<evidence type="ECO:0000313" key="20">
    <source>
        <dbReference type="Proteomes" id="UP000226442"/>
    </source>
</evidence>
<dbReference type="UniPathway" id="UPA00251">
    <property type="reaction ID" value="UER00323"/>
</dbReference>
<feature type="binding site" evidence="17">
    <location>
        <position position="70"/>
    </location>
    <ligand>
        <name>[4Fe-4S] cluster</name>
        <dbReference type="ChEBI" id="CHEBI:49883"/>
        <note>4Fe-4S-S-AdoMet</note>
    </ligand>
</feature>
<comment type="catalytic activity">
    <reaction evidence="13 15">
        <text>coproporphyrinogen III + 2 S-adenosyl-L-methionine = protoporphyrinogen IX + 2 5'-deoxyadenosine + 2 L-methionine + 2 CO2</text>
        <dbReference type="Rhea" id="RHEA:15425"/>
        <dbReference type="ChEBI" id="CHEBI:16526"/>
        <dbReference type="ChEBI" id="CHEBI:17319"/>
        <dbReference type="ChEBI" id="CHEBI:57307"/>
        <dbReference type="ChEBI" id="CHEBI:57309"/>
        <dbReference type="ChEBI" id="CHEBI:57844"/>
        <dbReference type="ChEBI" id="CHEBI:59789"/>
        <dbReference type="EC" id="1.3.98.3"/>
    </reaction>
</comment>
<feature type="domain" description="Radical SAM core" evidence="18">
    <location>
        <begin position="51"/>
        <end position="285"/>
    </location>
</feature>
<dbReference type="GO" id="GO:0046872">
    <property type="term" value="F:metal ion binding"/>
    <property type="evidence" value="ECO:0007669"/>
    <property type="project" value="UniProtKB-KW"/>
</dbReference>
<dbReference type="PANTHER" id="PTHR13932:SF6">
    <property type="entry name" value="OXYGEN-INDEPENDENT COPROPORPHYRINOGEN III OXIDASE"/>
    <property type="match status" value="1"/>
</dbReference>
<dbReference type="PANTHER" id="PTHR13932">
    <property type="entry name" value="COPROPORPHYRINIGEN III OXIDASE"/>
    <property type="match status" value="1"/>
</dbReference>
<keyword evidence="5 15" id="KW-0004">4Fe-4S</keyword>
<feature type="binding site" evidence="16">
    <location>
        <position position="248"/>
    </location>
    <ligand>
        <name>S-adenosyl-L-methionine</name>
        <dbReference type="ChEBI" id="CHEBI:59789"/>
        <label>2</label>
    </ligand>
</feature>
<evidence type="ECO:0000256" key="5">
    <source>
        <dbReference type="ARBA" id="ARBA00022485"/>
    </source>
</evidence>
<reference evidence="19" key="1">
    <citation type="submission" date="2017-10" db="EMBL/GenBank/DDBJ databases">
        <title>Draft genome sequence of the planktic cyanobacteria Tychonema bourrellyi isolated from alpine lentic freshwater.</title>
        <authorList>
            <person name="Tett A."/>
            <person name="Armanini F."/>
            <person name="Asnicar F."/>
            <person name="Boscaini A."/>
            <person name="Pasolli E."/>
            <person name="Zolfo M."/>
            <person name="Donati C."/>
            <person name="Salmaso N."/>
            <person name="Segata N."/>
        </authorList>
    </citation>
    <scope>NUCLEOTIDE SEQUENCE</scope>
    <source>
        <strain evidence="19">FEM_GT703</strain>
    </source>
</reference>
<feature type="binding site" evidence="16">
    <location>
        <position position="177"/>
    </location>
    <ligand>
        <name>S-adenosyl-L-methionine</name>
        <dbReference type="ChEBI" id="CHEBI:59789"/>
        <label>2</label>
    </ligand>
</feature>
<keyword evidence="8 15" id="KW-0479">Metal-binding</keyword>
<feature type="binding site" evidence="16">
    <location>
        <position position="189"/>
    </location>
    <ligand>
        <name>S-adenosyl-L-methionine</name>
        <dbReference type="ChEBI" id="CHEBI:59789"/>
        <label>2</label>
    </ligand>
</feature>
<dbReference type="InterPro" id="IPR058240">
    <property type="entry name" value="rSAM_sf"/>
</dbReference>
<keyword evidence="20" id="KW-1185">Reference proteome</keyword>
<keyword evidence="7 15" id="KW-0949">S-adenosyl-L-methionine</keyword>
<feature type="binding site" evidence="16">
    <location>
        <position position="214"/>
    </location>
    <ligand>
        <name>S-adenosyl-L-methionine</name>
        <dbReference type="ChEBI" id="CHEBI:59789"/>
        <label>2</label>
    </ligand>
</feature>
<evidence type="ECO:0000256" key="9">
    <source>
        <dbReference type="ARBA" id="ARBA00023002"/>
    </source>
</evidence>
<dbReference type="PROSITE" id="PS51918">
    <property type="entry name" value="RADICAL_SAM"/>
    <property type="match status" value="1"/>
</dbReference>
<feature type="binding site" evidence="16">
    <location>
        <position position="150"/>
    </location>
    <ligand>
        <name>S-adenosyl-L-methionine</name>
        <dbReference type="ChEBI" id="CHEBI:59789"/>
        <label>1</label>
    </ligand>
</feature>
<evidence type="ECO:0000256" key="14">
    <source>
        <dbReference type="ARBA" id="ARBA00058980"/>
    </source>
</evidence>
<dbReference type="InterPro" id="IPR023404">
    <property type="entry name" value="rSAM_horseshoe"/>
</dbReference>
<keyword evidence="11 15" id="KW-0411">Iron-sulfur</keyword>
<dbReference type="GO" id="GO:0006782">
    <property type="term" value="P:protoporphyrinogen IX biosynthetic process"/>
    <property type="evidence" value="ECO:0007669"/>
    <property type="project" value="UniProtKB-UniPathway"/>
</dbReference>
<evidence type="ECO:0000256" key="17">
    <source>
        <dbReference type="PIRSR" id="PIRSR000167-2"/>
    </source>
</evidence>
<comment type="pathway">
    <text evidence="2 15">Porphyrin-containing compound metabolism; protoporphyrin-IX biosynthesis; protoporphyrinogen-IX from coproporphyrinogen-III (AdoMet route): step 1/1.</text>
</comment>
<sequence length="469" mass="53627">MKHLSQTVEFDAALLSTYNQPLPRYTSYPPATELSTDFDRNAFQTAIAVGNHKQTPLSLYCHIPFCETPCYFCGCNTIITQRKEVAEPYLGYLARQIRQVAGLVDADRLVHQLHWGGGTPNYLDRTQVEFLWNQFNQYFRFDDAAEISIEINPSYIDREYILFLRQLGFNRISFGIQDFNPIVQEAINRVQPEAMLFDVMDWIREAGFESVNVDLIYGLPFQTEATFQETVQKTLQLNPDRIAVFNFAYVPWIKPVQKLMPESALPDAAEKLEILQNSIAQLTQNGYVFIGMDHFAKPNDELAIAQQAGQLHRNFQGYTTKPESDLLGFGMTSISMLQDVYTQNHKGLKDFYRAIDAGELPIEKGVRLNQDDLIRRTVIMELMCQFQLSVPDLEEKYHLGFDLDFNDYFAQELPKLAPLEADGLIKRWGDGIEVTAIGRLLIRNIASVFDAYLGDRMGDRGTKTFSKAI</sequence>
<evidence type="ECO:0000256" key="12">
    <source>
        <dbReference type="ARBA" id="ARBA00023244"/>
    </source>
</evidence>
<feature type="binding site" evidence="17">
    <location>
        <position position="66"/>
    </location>
    <ligand>
        <name>[4Fe-4S] cluster</name>
        <dbReference type="ChEBI" id="CHEBI:49883"/>
        <note>4Fe-4S-S-AdoMet</note>
    </ligand>
</feature>
<dbReference type="GO" id="GO:0005737">
    <property type="term" value="C:cytoplasm"/>
    <property type="evidence" value="ECO:0007669"/>
    <property type="project" value="UniProtKB-SubCell"/>
</dbReference>
<dbReference type="Pfam" id="PF06969">
    <property type="entry name" value="HemN_C"/>
    <property type="match status" value="1"/>
</dbReference>
<evidence type="ECO:0000256" key="15">
    <source>
        <dbReference type="PIRNR" id="PIRNR000167"/>
    </source>
</evidence>
<evidence type="ECO:0000256" key="7">
    <source>
        <dbReference type="ARBA" id="ARBA00022691"/>
    </source>
</evidence>
<evidence type="ECO:0000259" key="18">
    <source>
        <dbReference type="PROSITE" id="PS51918"/>
    </source>
</evidence>
<feature type="binding site" evidence="16">
    <location>
        <begin position="118"/>
        <end position="119"/>
    </location>
    <ligand>
        <name>S-adenosyl-L-methionine</name>
        <dbReference type="ChEBI" id="CHEBI:59789"/>
        <label>2</label>
    </ligand>
</feature>
<dbReference type="FunFam" id="1.10.10.920:FF:000002">
    <property type="entry name" value="Coproporphyrinogen-III oxidase"/>
    <property type="match status" value="1"/>
</dbReference>
<dbReference type="Proteomes" id="UP000226442">
    <property type="component" value="Unassembled WGS sequence"/>
</dbReference>
<comment type="function">
    <text evidence="14">Involved in the heme and chlorophyll biosynthesis. Catalyzes the anaerobic oxidative decarboxylation of propionate groups of rings A and B of coproporphyrinogen III to yield the vinyl groups in protoporphyrinogen IX.</text>
</comment>
<dbReference type="InterPro" id="IPR004558">
    <property type="entry name" value="Coprogen_oxidase_HemN"/>
</dbReference>
<gene>
    <name evidence="19" type="primary">hemN</name>
    <name evidence="19" type="ORF">CP500_007895</name>
</gene>
<protein>
    <recommendedName>
        <fullName evidence="15">Coproporphyrinogen-III oxidase</fullName>
        <ecNumber evidence="15">1.3.98.3</ecNumber>
    </recommendedName>
</protein>
<proteinExistence type="inferred from homology"/>
<keyword evidence="9 15" id="KW-0560">Oxidoreductase</keyword>
<evidence type="ECO:0000256" key="13">
    <source>
        <dbReference type="ARBA" id="ARBA00048321"/>
    </source>
</evidence>
<keyword evidence="12 15" id="KW-0627">Porphyrin biosynthesis</keyword>
<comment type="caution">
    <text evidence="19">The sequence shown here is derived from an EMBL/GenBank/DDBJ whole genome shotgun (WGS) entry which is preliminary data.</text>
</comment>
<dbReference type="RefSeq" id="WP_096831848.1">
    <property type="nucleotide sequence ID" value="NZ_NXIB02000035.1"/>
</dbReference>
<dbReference type="OrthoDB" id="9808022at2"/>
<name>A0A2G4F2H8_9CYAN</name>
<dbReference type="SUPFAM" id="SSF102114">
    <property type="entry name" value="Radical SAM enzymes"/>
    <property type="match status" value="1"/>
</dbReference>
<comment type="subunit">
    <text evidence="4">Monomer.</text>
</comment>
<evidence type="ECO:0000313" key="19">
    <source>
        <dbReference type="EMBL" id="PHX55960.1"/>
    </source>
</evidence>
<dbReference type="EC" id="1.3.98.3" evidence="15"/>
<dbReference type="InterPro" id="IPR006638">
    <property type="entry name" value="Elp3/MiaA/NifB-like_rSAM"/>
</dbReference>
<dbReference type="InterPro" id="IPR034505">
    <property type="entry name" value="Coproporphyrinogen-III_oxidase"/>
</dbReference>
<feature type="binding site" evidence="17">
    <location>
        <position position="73"/>
    </location>
    <ligand>
        <name>[4Fe-4S] cluster</name>
        <dbReference type="ChEBI" id="CHEBI:49883"/>
        <note>4Fe-4S-S-AdoMet</note>
    </ligand>
</feature>
<evidence type="ECO:0000256" key="1">
    <source>
        <dbReference type="ARBA" id="ARBA00004496"/>
    </source>
</evidence>
<feature type="binding site" evidence="16">
    <location>
        <position position="60"/>
    </location>
    <ligand>
        <name>S-adenosyl-L-methionine</name>
        <dbReference type="ChEBI" id="CHEBI:59789"/>
        <label>1</label>
    </ligand>
</feature>
<feature type="binding site" evidence="16">
    <location>
        <begin position="72"/>
        <end position="74"/>
    </location>
    <ligand>
        <name>S-adenosyl-L-methionine</name>
        <dbReference type="ChEBI" id="CHEBI:59789"/>
        <label>2</label>
    </ligand>
</feature>
<evidence type="ECO:0000256" key="4">
    <source>
        <dbReference type="ARBA" id="ARBA00011245"/>
    </source>
</evidence>
<dbReference type="InterPro" id="IPR010723">
    <property type="entry name" value="HemN_C"/>
</dbReference>
<evidence type="ECO:0000256" key="8">
    <source>
        <dbReference type="ARBA" id="ARBA00022723"/>
    </source>
</evidence>
<evidence type="ECO:0000256" key="2">
    <source>
        <dbReference type="ARBA" id="ARBA00004785"/>
    </source>
</evidence>
<comment type="similarity">
    <text evidence="3 15">Belongs to the anaerobic coproporphyrinogen-III oxidase family.</text>
</comment>
<dbReference type="InterPro" id="IPR007197">
    <property type="entry name" value="rSAM"/>
</dbReference>
<evidence type="ECO:0000256" key="16">
    <source>
        <dbReference type="PIRSR" id="PIRSR000167-1"/>
    </source>
</evidence>
<dbReference type="NCBIfam" id="TIGR00538">
    <property type="entry name" value="hemN"/>
    <property type="match status" value="1"/>
</dbReference>
<comment type="subcellular location">
    <subcellularLocation>
        <location evidence="1 15">Cytoplasm</location>
    </subcellularLocation>
</comment>
<dbReference type="GO" id="GO:0004109">
    <property type="term" value="F:coproporphyrinogen oxidase activity"/>
    <property type="evidence" value="ECO:0007669"/>
    <property type="project" value="InterPro"/>
</dbReference>
<feature type="binding site" evidence="16">
    <location>
        <position position="334"/>
    </location>
    <ligand>
        <name>S-adenosyl-L-methionine</name>
        <dbReference type="ChEBI" id="CHEBI:59789"/>
        <label>1</label>
    </ligand>
</feature>
<dbReference type="GO" id="GO:0051539">
    <property type="term" value="F:4 iron, 4 sulfur cluster binding"/>
    <property type="evidence" value="ECO:0007669"/>
    <property type="project" value="UniProtKB-KW"/>
</dbReference>
<dbReference type="Pfam" id="PF04055">
    <property type="entry name" value="Radical_SAM"/>
    <property type="match status" value="1"/>
</dbReference>
<comment type="cofactor">
    <cofactor evidence="15 17">
        <name>[4Fe-4S] cluster</name>
        <dbReference type="ChEBI" id="CHEBI:49883"/>
    </cofactor>
    <text evidence="15 17">Binds 1 [4Fe-4S] cluster. The cluster is coordinated with 3 cysteines and an exchangeable S-adenosyl-L-methionine.</text>
</comment>
<dbReference type="PIRSF" id="PIRSF000167">
    <property type="entry name" value="HemN"/>
    <property type="match status" value="1"/>
</dbReference>